<feature type="region of interest" description="Disordered" evidence="1">
    <location>
        <begin position="2116"/>
        <end position="2158"/>
    </location>
</feature>
<evidence type="ECO:0000313" key="4">
    <source>
        <dbReference type="Proteomes" id="UP001190700"/>
    </source>
</evidence>
<keyword evidence="2" id="KW-0472">Membrane</keyword>
<accession>A0AAE0GTS4</accession>
<name>A0AAE0GTS4_9CHLO</name>
<feature type="compositionally biased region" description="Low complexity" evidence="1">
    <location>
        <begin position="2123"/>
        <end position="2148"/>
    </location>
</feature>
<dbReference type="Proteomes" id="UP001190700">
    <property type="component" value="Unassembled WGS sequence"/>
</dbReference>
<proteinExistence type="predicted"/>
<organism evidence="3 4">
    <name type="scientific">Cymbomonas tetramitiformis</name>
    <dbReference type="NCBI Taxonomy" id="36881"/>
    <lineage>
        <taxon>Eukaryota</taxon>
        <taxon>Viridiplantae</taxon>
        <taxon>Chlorophyta</taxon>
        <taxon>Pyramimonadophyceae</taxon>
        <taxon>Pyramimonadales</taxon>
        <taxon>Pyramimonadaceae</taxon>
        <taxon>Cymbomonas</taxon>
    </lineage>
</organism>
<feature type="transmembrane region" description="Helical" evidence="2">
    <location>
        <begin position="2165"/>
        <end position="2190"/>
    </location>
</feature>
<keyword evidence="2" id="KW-0812">Transmembrane</keyword>
<evidence type="ECO:0000256" key="1">
    <source>
        <dbReference type="SAM" id="MobiDB-lite"/>
    </source>
</evidence>
<reference evidence="3 4" key="1">
    <citation type="journal article" date="2015" name="Genome Biol. Evol.">
        <title>Comparative Genomics of a Bacterivorous Green Alga Reveals Evolutionary Causalities and Consequences of Phago-Mixotrophic Mode of Nutrition.</title>
        <authorList>
            <person name="Burns J.A."/>
            <person name="Paasch A."/>
            <person name="Narechania A."/>
            <person name="Kim E."/>
        </authorList>
    </citation>
    <scope>NUCLEOTIDE SEQUENCE [LARGE SCALE GENOMIC DNA]</scope>
    <source>
        <strain evidence="3 4">PLY_AMNH</strain>
    </source>
</reference>
<keyword evidence="2" id="KW-1133">Transmembrane helix</keyword>
<evidence type="ECO:0000256" key="2">
    <source>
        <dbReference type="SAM" id="Phobius"/>
    </source>
</evidence>
<protein>
    <submittedName>
        <fullName evidence="3">Uncharacterized protein</fullName>
    </submittedName>
</protein>
<gene>
    <name evidence="3" type="ORF">CYMTET_8401</name>
</gene>
<comment type="caution">
    <text evidence="3">The sequence shown here is derived from an EMBL/GenBank/DDBJ whole genome shotgun (WGS) entry which is preliminary data.</text>
</comment>
<evidence type="ECO:0000313" key="3">
    <source>
        <dbReference type="EMBL" id="KAK3283913.1"/>
    </source>
</evidence>
<dbReference type="EMBL" id="LGRX02002582">
    <property type="protein sequence ID" value="KAK3283913.1"/>
    <property type="molecule type" value="Genomic_DNA"/>
</dbReference>
<sequence>MSGLEELVILTPSLVDGMADLVYSVLNGKPNNPVLNNLISISCSDPTLDYGVLSTQNSRYCIQTCATDPACLWSAFDTKTSKCVGGEYTCTNLTMTSTVNLHRVSLKVKMNIVTYNDITITDEAFISAPAHLFRPATRQIKRNDGSNTWYETQSFGSSCMLTVSGQYDECQWTKVANMRDKNYQHPATGITNIYELISWGAVSVANQTEPVYVCPELANAWASIWVGEEGSALRVSSCASYLSNDVQQNFAVVVYDSNNNDCQMGDCRCYLLPTCGSSSSPMIPYDQAFQNGLPSRLNVAILAKESHMQPHFLDTAEGSDTLREASNSVMSTRYEDAVKQVQSDDIVKISDRLFSGQNCLANHHPYYDPSMYATSSICLPVNCSIWGTSNGYRNNMRFMETTCSAHPSCCADSYDADALPACNQMKNVADGQYRACAIKLVGSSNISLHFPEFEMLPSISSHVLTDSNLYQLKRNQAENLKYNRDAIKSLCTVKIDLYDLSSFGNDRPVIALDEYSGIDYATHVSETCATGIKSDPRRNELVITNGKKYTHISRSQDPSDDMLVVMQSSMAPYDERNCSVYATAALYNLGSMIESTTTRGTGLWDKYRPSHVAWIRPSAEDEDYSAGGSRRRLAGVYENTLDTYALSYTESVQDGSTYNDYVTQTRRGPTSYLPLSTIFVSPISATSQSLPPNSVPAVEERTIHGNGDVGICFSLCNNGMPFKLVDLDADYSSSSNHGYAQVYLSLDDISAGDPGTSASNIYWKDYFVDNVTYRVPVNDQKTVTSFEDMHDLDPEVDTVILEVREHNQQADYRRLTYRSLDKGNIARQGGVCVDRLPLVPNKVYEISAQHIHTSATMPLICSTTAGNVTMDYLGFQNQASGRTVLTSTFPLIKYIPQDQVKEQWKKRYHDASNFIVHNPDNSQDSVLSREIEDIIRNAFTETDIETMLYQLCDDVSHAENSVARNTPIAACHGFTYRKRMNPEKLIKAKNGTADATYGDFCWQGVPSLYTNKEDCELAYYGRPCNDSGLAENFARFDEDGHIQEFVNGVTLYQINKGNPEREDYRDIEGRIGGSVRSACNTYKDKPFEFFDVVMYITYPPNADVTEAIQNAADEMQNNPDTAFTHVVSLTQTWLASTDYSITQRVLNAGDSVDRKTYLLQDMYTTVGNKLSESMRNASLYMHTDLITANAFRCGLPTVESDFDSENGVYEGIFSMTFRWHSVLTVNDEPVVDESIQFAWGRTTEDAAVALQKSTEWGSFDFLSLCAESDQLQSPETHMNYYRETRMCPIDKSIKWKTNPEGKVYGNPLNADPSDAACAAKSADMKFVGILSDFLDMTNEYPPVHIIREVLAGSYTHKTQLAVRQILHMQSGNTVERTMFYPLYIKTYSTNVMSFSAQSPTLPAAVSRLKDISVQYNYATYRSVLEFSTRTCVSQPKNTTDENTYELVDPIIFFDRTQTNPSTYKELRDLGKAKYGLLSDGFTATAGASAEVRLLNAGDTRFTKANPFQGANDARFFENDVHKETCVLVVQDSIDEDMGIPGTNAEFESLDQSGLNGNKYFEFNCFRRVYVCEFDNAKKWGQMHVHISSDYIIKSSNLYIVDPLVPETVSFVSTISTTVEDKVDTQSFQVAMVVDVPADLNDLSTMPSWETYHEAGSAGMLSLRGIAAGKGNTADRIEREQRFRVSAYFTDAGMRESYGLYPVSLFAILTLKDAKRSTMQSSNPMSSTGESILTPKTELCGITADMAKNLSSFETFGKLVPIYEGIFRNGTSASDNSFYNPSMLKLDQFLHHRAVDPELSSLLRSRQIYVSDALRNDLLPESQKGGMDIDSSALSWLLVNNIDLDYTGLDHTFDINFCFVGAVTSKDNMRMDTAMLSVQARLNAYVPYDKAGCRRYYEGVLNLEATGVMITYNVVTEANLPSGCLESRSKVSLGEAPSFIAVSYNDHVNSLKPVVDHQLLCANPYGVLATSYETASAGYNCAQHVVRFRLSLAECQSAAGPAGVFQTTGTSTPAGCFVKDAKWYFNSNDASEVKCSASHVCRCSNADNSRISAKAYRSICYERVTTPPSAGSKKLLGYTSSKIKIGPRSNDGFSDYAQNSATQHTVGLMSSFRPRNTDVPTSFADDQSQSTTSSATAGDGSSSHESASESSDDDEHDDHDSKRMRALLAVAIAIVSVFVILLLAGVITISVDISSNMSRTRTRGTTAYASIHTNGYTYELCEVKAARSWNSATSNTRYSFKYIFESTSDVTKLTYELVFSDVQDDARMRALG</sequence>
<keyword evidence="4" id="KW-1185">Reference proteome</keyword>